<dbReference type="SUPFAM" id="SSF47874">
    <property type="entry name" value="Annexin"/>
    <property type="match status" value="1"/>
</dbReference>
<dbReference type="PRINTS" id="PR01811">
    <property type="entry name" value="ANNEXINXIII"/>
</dbReference>
<reference evidence="7" key="1">
    <citation type="submission" date="2025-08" db="UniProtKB">
        <authorList>
            <consortium name="Ensembl"/>
        </authorList>
    </citation>
    <scope>IDENTIFICATION</scope>
</reference>
<evidence type="ECO:0000256" key="4">
    <source>
        <dbReference type="ARBA" id="ARBA00023216"/>
    </source>
</evidence>
<dbReference type="GeneTree" id="ENSGT00940000159797"/>
<evidence type="ECO:0000256" key="6">
    <source>
        <dbReference type="RuleBase" id="RU003540"/>
    </source>
</evidence>
<dbReference type="Gene3D" id="1.10.220.10">
    <property type="entry name" value="Annexin"/>
    <property type="match status" value="3"/>
</dbReference>
<dbReference type="PANTHER" id="PTHR10502:SF175">
    <property type="entry name" value="ANNEXIN A13"/>
    <property type="match status" value="1"/>
</dbReference>
<comment type="similarity">
    <text evidence="1 6">Belongs to the annexin family.</text>
</comment>
<dbReference type="GO" id="GO:0005737">
    <property type="term" value="C:cytoplasm"/>
    <property type="evidence" value="ECO:0007669"/>
    <property type="project" value="TreeGrafter"/>
</dbReference>
<dbReference type="FunFam" id="1.10.220.10:FF:000002">
    <property type="entry name" value="Annexin"/>
    <property type="match status" value="1"/>
</dbReference>
<sequence length="263" mass="30029">MEFLTFCAQDLESVLKSELSGDLEEVLLALLDRPSVFDAKQLRSAMKGPGTDTELLIEILCTRTNTEIYYLRKAYHAVFDRHLEEDLRSETSGDLEKLFVALVQGNRDTGFITDPDRAEEDAKNLYDAGEGIWGTEEFVFTEVLARRNNKQLCETFKAYERMHGSTIEDVIKSETSGHLRVAYMTIVHCAKDCQGYFAKRIYHSMKGAGTDDSTLIRCIVSRCEIDLGTIRDRFNELYESPLAKWIEDDCSGYYKKVLLNLIL</sequence>
<keyword evidence="5 6" id="KW-0111">Calcium/phospholipid-binding</keyword>
<evidence type="ECO:0000256" key="3">
    <source>
        <dbReference type="ARBA" id="ARBA00022837"/>
    </source>
</evidence>
<dbReference type="FunFam" id="1.10.220.10:FF:000001">
    <property type="entry name" value="Annexin"/>
    <property type="match status" value="1"/>
</dbReference>
<keyword evidence="2 6" id="KW-0677">Repeat</keyword>
<dbReference type="InterPro" id="IPR018252">
    <property type="entry name" value="Annexin_repeat_CS"/>
</dbReference>
<dbReference type="SMART" id="SM00335">
    <property type="entry name" value="ANX"/>
    <property type="match status" value="3"/>
</dbReference>
<dbReference type="InterPro" id="IPR037104">
    <property type="entry name" value="Annexin_sf"/>
</dbReference>
<keyword evidence="3 6" id="KW-0106">Calcium</keyword>
<keyword evidence="4 6" id="KW-0041">Annexin</keyword>
<dbReference type="GO" id="GO:0005886">
    <property type="term" value="C:plasma membrane"/>
    <property type="evidence" value="ECO:0007669"/>
    <property type="project" value="TreeGrafter"/>
</dbReference>
<dbReference type="InterPro" id="IPR009166">
    <property type="entry name" value="ANX13"/>
</dbReference>
<evidence type="ECO:0000313" key="8">
    <source>
        <dbReference type="Proteomes" id="UP000694388"/>
    </source>
</evidence>
<dbReference type="PROSITE" id="PS00223">
    <property type="entry name" value="ANNEXIN_1"/>
    <property type="match status" value="2"/>
</dbReference>
<comment type="domain">
    <text evidence="6">A pair of annexin repeats may form one binding site for calcium and phospholipid.</text>
</comment>
<protein>
    <recommendedName>
        <fullName evidence="6">Annexin</fullName>
    </recommendedName>
</protein>
<evidence type="ECO:0000313" key="7">
    <source>
        <dbReference type="Ensembl" id="ENSEBUP00000025310.1"/>
    </source>
</evidence>
<dbReference type="Proteomes" id="UP000694388">
    <property type="component" value="Unplaced"/>
</dbReference>
<dbReference type="GO" id="GO:0012506">
    <property type="term" value="C:vesicle membrane"/>
    <property type="evidence" value="ECO:0007669"/>
    <property type="project" value="TreeGrafter"/>
</dbReference>
<dbReference type="Ensembl" id="ENSEBUT00000025886.1">
    <property type="protein sequence ID" value="ENSEBUP00000025310.1"/>
    <property type="gene ID" value="ENSEBUG00000015611.1"/>
</dbReference>
<keyword evidence="8" id="KW-1185">Reference proteome</keyword>
<dbReference type="OMA" id="HEFMRFK"/>
<evidence type="ECO:0000256" key="2">
    <source>
        <dbReference type="ARBA" id="ARBA00022737"/>
    </source>
</evidence>
<dbReference type="GO" id="GO:0001786">
    <property type="term" value="F:phosphatidylserine binding"/>
    <property type="evidence" value="ECO:0007669"/>
    <property type="project" value="TreeGrafter"/>
</dbReference>
<dbReference type="Pfam" id="PF00191">
    <property type="entry name" value="Annexin"/>
    <property type="match status" value="3"/>
</dbReference>
<dbReference type="GO" id="GO:0005509">
    <property type="term" value="F:calcium ion binding"/>
    <property type="evidence" value="ECO:0007669"/>
    <property type="project" value="InterPro"/>
</dbReference>
<dbReference type="PROSITE" id="PS51897">
    <property type="entry name" value="ANNEXIN_2"/>
    <property type="match status" value="3"/>
</dbReference>
<accession>A0A8C4R4S9</accession>
<name>A0A8C4R4S9_EPTBU</name>
<reference evidence="7" key="2">
    <citation type="submission" date="2025-09" db="UniProtKB">
        <authorList>
            <consortium name="Ensembl"/>
        </authorList>
    </citation>
    <scope>IDENTIFICATION</scope>
</reference>
<dbReference type="AlphaFoldDB" id="A0A8C4R4S9"/>
<dbReference type="InterPro" id="IPR001464">
    <property type="entry name" value="Annexin"/>
</dbReference>
<dbReference type="PRINTS" id="PR00196">
    <property type="entry name" value="ANNEXIN"/>
</dbReference>
<dbReference type="GO" id="GO:0005544">
    <property type="term" value="F:calcium-dependent phospholipid binding"/>
    <property type="evidence" value="ECO:0007669"/>
    <property type="project" value="UniProtKB-KW"/>
</dbReference>
<organism evidence="7 8">
    <name type="scientific">Eptatretus burgeri</name>
    <name type="common">Inshore hagfish</name>
    <dbReference type="NCBI Taxonomy" id="7764"/>
    <lineage>
        <taxon>Eukaryota</taxon>
        <taxon>Metazoa</taxon>
        <taxon>Chordata</taxon>
        <taxon>Craniata</taxon>
        <taxon>Vertebrata</taxon>
        <taxon>Cyclostomata</taxon>
        <taxon>Myxini</taxon>
        <taxon>Myxiniformes</taxon>
        <taxon>Myxinidae</taxon>
        <taxon>Eptatretinae</taxon>
        <taxon>Eptatretus</taxon>
    </lineage>
</organism>
<dbReference type="PANTHER" id="PTHR10502">
    <property type="entry name" value="ANNEXIN"/>
    <property type="match status" value="1"/>
</dbReference>
<evidence type="ECO:0000256" key="1">
    <source>
        <dbReference type="ARBA" id="ARBA00007831"/>
    </source>
</evidence>
<dbReference type="FunFam" id="1.10.220.10:FF:000003">
    <property type="entry name" value="Annexin"/>
    <property type="match status" value="1"/>
</dbReference>
<dbReference type="GO" id="GO:0005634">
    <property type="term" value="C:nucleus"/>
    <property type="evidence" value="ECO:0007669"/>
    <property type="project" value="TreeGrafter"/>
</dbReference>
<evidence type="ECO:0000256" key="5">
    <source>
        <dbReference type="ARBA" id="ARBA00023302"/>
    </source>
</evidence>
<proteinExistence type="inferred from homology"/>
<dbReference type="InterPro" id="IPR018502">
    <property type="entry name" value="Annexin_repeat"/>
</dbReference>